<evidence type="ECO:0000313" key="13">
    <source>
        <dbReference type="Proteomes" id="UP000640485"/>
    </source>
</evidence>
<evidence type="ECO:0000313" key="12">
    <source>
        <dbReference type="EMBL" id="MBK4217877.1"/>
    </source>
</evidence>
<dbReference type="SMART" id="SM00382">
    <property type="entry name" value="AAA"/>
    <property type="match status" value="1"/>
</dbReference>
<keyword evidence="9" id="KW-0406">Ion transport</keyword>
<accession>A0A934W0A1</accession>
<dbReference type="PROSITE" id="PS50893">
    <property type="entry name" value="ABC_TRANSPORTER_2"/>
    <property type="match status" value="1"/>
</dbReference>
<comment type="subcellular location">
    <subcellularLocation>
        <location evidence="1">Cell membrane</location>
        <topology evidence="1">Peripheral membrane protein</topology>
    </subcellularLocation>
</comment>
<dbReference type="InterPro" id="IPR051535">
    <property type="entry name" value="Siderophore_ABC-ATPase"/>
</dbReference>
<keyword evidence="6" id="KW-0547">Nucleotide-binding</keyword>
<keyword evidence="4" id="KW-1003">Cell membrane</keyword>
<keyword evidence="7 12" id="KW-0067">ATP-binding</keyword>
<dbReference type="GO" id="GO:0005886">
    <property type="term" value="C:plasma membrane"/>
    <property type="evidence" value="ECO:0007669"/>
    <property type="project" value="UniProtKB-SubCell"/>
</dbReference>
<evidence type="ECO:0000256" key="6">
    <source>
        <dbReference type="ARBA" id="ARBA00022741"/>
    </source>
</evidence>
<dbReference type="RefSeq" id="WP_200689038.1">
    <property type="nucleotide sequence ID" value="NZ_JAEPRQ010000009.1"/>
</dbReference>
<protein>
    <submittedName>
        <fullName evidence="12">ABC transporter ATP-binding protein</fullName>
    </submittedName>
</protein>
<keyword evidence="8" id="KW-0408">Iron</keyword>
<keyword evidence="10" id="KW-0472">Membrane</keyword>
<evidence type="ECO:0000256" key="3">
    <source>
        <dbReference type="ARBA" id="ARBA00022448"/>
    </source>
</evidence>
<feature type="domain" description="ABC transporter" evidence="11">
    <location>
        <begin position="3"/>
        <end position="238"/>
    </location>
</feature>
<comment type="caution">
    <text evidence="12">The sequence shown here is derived from an EMBL/GenBank/DDBJ whole genome shotgun (WGS) entry which is preliminary data.</text>
</comment>
<dbReference type="GO" id="GO:0005524">
    <property type="term" value="F:ATP binding"/>
    <property type="evidence" value="ECO:0007669"/>
    <property type="project" value="UniProtKB-KW"/>
</dbReference>
<name>A0A934W0A1_9RHOB</name>
<evidence type="ECO:0000256" key="2">
    <source>
        <dbReference type="ARBA" id="ARBA00005417"/>
    </source>
</evidence>
<dbReference type="InterPro" id="IPR027417">
    <property type="entry name" value="P-loop_NTPase"/>
</dbReference>
<dbReference type="CDD" id="cd03214">
    <property type="entry name" value="ABC_Iron-Siderophores_B12_Hemin"/>
    <property type="match status" value="1"/>
</dbReference>
<dbReference type="InterPro" id="IPR003593">
    <property type="entry name" value="AAA+_ATPase"/>
</dbReference>
<dbReference type="AlphaFoldDB" id="A0A934W0A1"/>
<gene>
    <name evidence="12" type="ORF">JJJ17_18230</name>
</gene>
<keyword evidence="3" id="KW-0813">Transport</keyword>
<dbReference type="PANTHER" id="PTHR42771:SF2">
    <property type="entry name" value="IRON(3+)-HYDROXAMATE IMPORT ATP-BINDING PROTEIN FHUC"/>
    <property type="match status" value="1"/>
</dbReference>
<keyword evidence="5" id="KW-0410">Iron transport</keyword>
<evidence type="ECO:0000256" key="1">
    <source>
        <dbReference type="ARBA" id="ARBA00004202"/>
    </source>
</evidence>
<evidence type="ECO:0000256" key="4">
    <source>
        <dbReference type="ARBA" id="ARBA00022475"/>
    </source>
</evidence>
<dbReference type="Pfam" id="PF00005">
    <property type="entry name" value="ABC_tran"/>
    <property type="match status" value="1"/>
</dbReference>
<sequence length="268" mass="28717">MTLQASHLTLRYGRRAVLRDVGLDFDPTGITGIVGPNGSGKSSLLRCLAGLCAPSQGSVSMDGRAIRDWPARKLSRRLAFLPQSPQAPDGLTLRDLVAHGRFSHRGFFRTGRGDQAAIDHALEQTGLTALAGRAFDSLSGGERQRGWIAMALAQQSGMLLLDEPTTWLDIGHQIEVLELLRRLNRQDGLGIVMVLHDLNHAAAYADRIVAIKDGAVCADGPPHQVVVPALIQNLFGVAAQVVDLGTEHAQRPHVVVTSASRNVAYGHG</sequence>
<keyword evidence="13" id="KW-1185">Reference proteome</keyword>
<dbReference type="GO" id="GO:0006826">
    <property type="term" value="P:iron ion transport"/>
    <property type="evidence" value="ECO:0007669"/>
    <property type="project" value="UniProtKB-KW"/>
</dbReference>
<dbReference type="GO" id="GO:0016887">
    <property type="term" value="F:ATP hydrolysis activity"/>
    <property type="evidence" value="ECO:0007669"/>
    <property type="project" value="InterPro"/>
</dbReference>
<dbReference type="Proteomes" id="UP000640485">
    <property type="component" value="Unassembled WGS sequence"/>
</dbReference>
<evidence type="ECO:0000256" key="7">
    <source>
        <dbReference type="ARBA" id="ARBA00022840"/>
    </source>
</evidence>
<evidence type="ECO:0000256" key="10">
    <source>
        <dbReference type="ARBA" id="ARBA00023136"/>
    </source>
</evidence>
<dbReference type="PANTHER" id="PTHR42771">
    <property type="entry name" value="IRON(3+)-HYDROXAMATE IMPORT ATP-BINDING PROTEIN FHUC"/>
    <property type="match status" value="1"/>
</dbReference>
<evidence type="ECO:0000256" key="8">
    <source>
        <dbReference type="ARBA" id="ARBA00023004"/>
    </source>
</evidence>
<reference evidence="12" key="1">
    <citation type="submission" date="2021-01" db="EMBL/GenBank/DDBJ databases">
        <title>Paracoccus amoyensis sp. nov., isolated from the surface seawater along the coast of Xiamen Island, China.</title>
        <authorList>
            <person name="Lyu L."/>
        </authorList>
    </citation>
    <scope>NUCLEOTIDE SEQUENCE</scope>
    <source>
        <strain evidence="12">MJ17</strain>
    </source>
</reference>
<comment type="similarity">
    <text evidence="2">Belongs to the ABC transporter superfamily.</text>
</comment>
<evidence type="ECO:0000256" key="5">
    <source>
        <dbReference type="ARBA" id="ARBA00022496"/>
    </source>
</evidence>
<dbReference type="InterPro" id="IPR003439">
    <property type="entry name" value="ABC_transporter-like_ATP-bd"/>
</dbReference>
<proteinExistence type="inferred from homology"/>
<evidence type="ECO:0000256" key="9">
    <source>
        <dbReference type="ARBA" id="ARBA00023065"/>
    </source>
</evidence>
<evidence type="ECO:0000259" key="11">
    <source>
        <dbReference type="PROSITE" id="PS50893"/>
    </source>
</evidence>
<dbReference type="Gene3D" id="3.40.50.300">
    <property type="entry name" value="P-loop containing nucleotide triphosphate hydrolases"/>
    <property type="match status" value="1"/>
</dbReference>
<dbReference type="SUPFAM" id="SSF52540">
    <property type="entry name" value="P-loop containing nucleoside triphosphate hydrolases"/>
    <property type="match status" value="1"/>
</dbReference>
<dbReference type="EMBL" id="JAEPRQ010000009">
    <property type="protein sequence ID" value="MBK4217877.1"/>
    <property type="molecule type" value="Genomic_DNA"/>
</dbReference>
<organism evidence="12 13">
    <name type="scientific">Paracoccus caeni</name>
    <dbReference type="NCBI Taxonomy" id="657651"/>
    <lineage>
        <taxon>Bacteria</taxon>
        <taxon>Pseudomonadati</taxon>
        <taxon>Pseudomonadota</taxon>
        <taxon>Alphaproteobacteria</taxon>
        <taxon>Rhodobacterales</taxon>
        <taxon>Paracoccaceae</taxon>
        <taxon>Paracoccus</taxon>
    </lineage>
</organism>
<dbReference type="FunFam" id="3.40.50.300:FF:000134">
    <property type="entry name" value="Iron-enterobactin ABC transporter ATP-binding protein"/>
    <property type="match status" value="1"/>
</dbReference>